<evidence type="ECO:0000256" key="4">
    <source>
        <dbReference type="ARBA" id="ARBA00022692"/>
    </source>
</evidence>
<comment type="caution">
    <text evidence="8">The sequence shown here is derived from an EMBL/GenBank/DDBJ whole genome shotgun (WGS) entry which is preliminary data.</text>
</comment>
<evidence type="ECO:0000256" key="7">
    <source>
        <dbReference type="SAM" id="Phobius"/>
    </source>
</evidence>
<dbReference type="Proteomes" id="UP001597045">
    <property type="component" value="Unassembled WGS sequence"/>
</dbReference>
<evidence type="ECO:0000256" key="2">
    <source>
        <dbReference type="ARBA" id="ARBA00022448"/>
    </source>
</evidence>
<sequence length="87" mass="9286">MKLLAALLLVFGLGGGAIADVMDRRKLLLISNAGIAVSSVLLWLQAVTGMQSVWVVLVLLGLQQSFFAINMPTRNAVIARLVPAEQL</sequence>
<keyword evidence="3" id="KW-1003">Cell membrane</keyword>
<dbReference type="SUPFAM" id="SSF103473">
    <property type="entry name" value="MFS general substrate transporter"/>
    <property type="match status" value="1"/>
</dbReference>
<dbReference type="InterPro" id="IPR010290">
    <property type="entry name" value="TM_effector"/>
</dbReference>
<gene>
    <name evidence="8" type="ORF">ACFQ1S_22770</name>
</gene>
<keyword evidence="9" id="KW-1185">Reference proteome</keyword>
<organism evidence="8 9">
    <name type="scientific">Kibdelosporangium lantanae</name>
    <dbReference type="NCBI Taxonomy" id="1497396"/>
    <lineage>
        <taxon>Bacteria</taxon>
        <taxon>Bacillati</taxon>
        <taxon>Actinomycetota</taxon>
        <taxon>Actinomycetes</taxon>
        <taxon>Pseudonocardiales</taxon>
        <taxon>Pseudonocardiaceae</taxon>
        <taxon>Kibdelosporangium</taxon>
    </lineage>
</organism>
<evidence type="ECO:0000256" key="5">
    <source>
        <dbReference type="ARBA" id="ARBA00022989"/>
    </source>
</evidence>
<dbReference type="EMBL" id="JBHTIS010001436">
    <property type="protein sequence ID" value="MFD1048162.1"/>
    <property type="molecule type" value="Genomic_DNA"/>
</dbReference>
<dbReference type="PANTHER" id="PTHR23513">
    <property type="entry name" value="INTEGRAL MEMBRANE EFFLUX PROTEIN-RELATED"/>
    <property type="match status" value="1"/>
</dbReference>
<comment type="subcellular location">
    <subcellularLocation>
        <location evidence="1">Cell inner membrane</location>
        <topology evidence="1">Multi-pass membrane protein</topology>
    </subcellularLocation>
</comment>
<evidence type="ECO:0000256" key="1">
    <source>
        <dbReference type="ARBA" id="ARBA00004429"/>
    </source>
</evidence>
<keyword evidence="2" id="KW-0813">Transport</keyword>
<keyword evidence="6 7" id="KW-0472">Membrane</keyword>
<protein>
    <submittedName>
        <fullName evidence="8">MFS transporter</fullName>
    </submittedName>
</protein>
<evidence type="ECO:0000313" key="9">
    <source>
        <dbReference type="Proteomes" id="UP001597045"/>
    </source>
</evidence>
<keyword evidence="4 7" id="KW-0812">Transmembrane</keyword>
<proteinExistence type="predicted"/>
<name>A0ABW3MDF4_9PSEU</name>
<reference evidence="9" key="1">
    <citation type="journal article" date="2019" name="Int. J. Syst. Evol. Microbiol.">
        <title>The Global Catalogue of Microorganisms (GCM) 10K type strain sequencing project: providing services to taxonomists for standard genome sequencing and annotation.</title>
        <authorList>
            <consortium name="The Broad Institute Genomics Platform"/>
            <consortium name="The Broad Institute Genome Sequencing Center for Infectious Disease"/>
            <person name="Wu L."/>
            <person name="Ma J."/>
        </authorList>
    </citation>
    <scope>NUCLEOTIDE SEQUENCE [LARGE SCALE GENOMIC DNA]</scope>
    <source>
        <strain evidence="9">JCM 31486</strain>
    </source>
</reference>
<dbReference type="InterPro" id="IPR036259">
    <property type="entry name" value="MFS_trans_sf"/>
</dbReference>
<keyword evidence="5 7" id="KW-1133">Transmembrane helix</keyword>
<accession>A0ABW3MDF4</accession>
<feature type="non-terminal residue" evidence="8">
    <location>
        <position position="87"/>
    </location>
</feature>
<dbReference type="PANTHER" id="PTHR23513:SF9">
    <property type="entry name" value="ENTEROBACTIN EXPORTER ENTS"/>
    <property type="match status" value="1"/>
</dbReference>
<dbReference type="Pfam" id="PF05977">
    <property type="entry name" value="MFS_3"/>
    <property type="match status" value="1"/>
</dbReference>
<evidence type="ECO:0000256" key="3">
    <source>
        <dbReference type="ARBA" id="ARBA00022475"/>
    </source>
</evidence>
<feature type="transmembrane region" description="Helical" evidence="7">
    <location>
        <begin position="35"/>
        <end position="62"/>
    </location>
</feature>
<evidence type="ECO:0000256" key="6">
    <source>
        <dbReference type="ARBA" id="ARBA00023136"/>
    </source>
</evidence>
<dbReference type="Gene3D" id="1.20.1250.20">
    <property type="entry name" value="MFS general substrate transporter like domains"/>
    <property type="match status" value="1"/>
</dbReference>
<evidence type="ECO:0000313" key="8">
    <source>
        <dbReference type="EMBL" id="MFD1048162.1"/>
    </source>
</evidence>